<organism evidence="2 3">
    <name type="scientific">Dyella agri</name>
    <dbReference type="NCBI Taxonomy" id="1926869"/>
    <lineage>
        <taxon>Bacteria</taxon>
        <taxon>Pseudomonadati</taxon>
        <taxon>Pseudomonadota</taxon>
        <taxon>Gammaproteobacteria</taxon>
        <taxon>Lysobacterales</taxon>
        <taxon>Rhodanobacteraceae</taxon>
        <taxon>Dyella</taxon>
    </lineage>
</organism>
<feature type="signal peptide" evidence="1">
    <location>
        <begin position="1"/>
        <end position="32"/>
    </location>
</feature>
<reference evidence="2 3" key="1">
    <citation type="submission" date="2020-10" db="EMBL/GenBank/DDBJ databases">
        <title>Phylogeny of dyella-like bacteria.</title>
        <authorList>
            <person name="Fu J."/>
        </authorList>
    </citation>
    <scope>NUCLEOTIDE SEQUENCE [LARGE SCALE GENOMIC DNA]</scope>
    <source>
        <strain evidence="2 3">DKC-1</strain>
    </source>
</reference>
<protein>
    <recommendedName>
        <fullName evidence="4">DUF2946 domain-containing protein</fullName>
    </recommendedName>
</protein>
<name>A0ABW8KES4_9GAMM</name>
<accession>A0ABW8KES4</accession>
<evidence type="ECO:0000313" key="3">
    <source>
        <dbReference type="Proteomes" id="UP001620397"/>
    </source>
</evidence>
<gene>
    <name evidence="2" type="ORF">ISP14_00305</name>
</gene>
<evidence type="ECO:0008006" key="4">
    <source>
        <dbReference type="Google" id="ProtNLM"/>
    </source>
</evidence>
<sequence length="115" mass="11965">MGRSPLRQLRRCRLLFVLALCAWLGLAGSVFARVDCCAGMGDTAGAMTMTHLAGAPASPHADGMHADCTCAHATATLPELSAPMLPVYPVAATWQAWPAAAPELPHAPPLRPPLA</sequence>
<proteinExistence type="predicted"/>
<keyword evidence="1" id="KW-0732">Signal</keyword>
<dbReference type="RefSeq" id="WP_404534973.1">
    <property type="nucleotide sequence ID" value="NZ_JADIKL010000001.1"/>
</dbReference>
<dbReference type="EMBL" id="JADIKL010000001">
    <property type="protein sequence ID" value="MFK2929219.1"/>
    <property type="molecule type" value="Genomic_DNA"/>
</dbReference>
<dbReference type="Proteomes" id="UP001620397">
    <property type="component" value="Unassembled WGS sequence"/>
</dbReference>
<evidence type="ECO:0000256" key="1">
    <source>
        <dbReference type="SAM" id="SignalP"/>
    </source>
</evidence>
<feature type="chain" id="PRO_5046127675" description="DUF2946 domain-containing protein" evidence="1">
    <location>
        <begin position="33"/>
        <end position="115"/>
    </location>
</feature>
<keyword evidence="3" id="KW-1185">Reference proteome</keyword>
<evidence type="ECO:0000313" key="2">
    <source>
        <dbReference type="EMBL" id="MFK2929219.1"/>
    </source>
</evidence>
<comment type="caution">
    <text evidence="2">The sequence shown here is derived from an EMBL/GenBank/DDBJ whole genome shotgun (WGS) entry which is preliminary data.</text>
</comment>